<dbReference type="EMBL" id="JARWBG010000015">
    <property type="protein sequence ID" value="MDH2390135.1"/>
    <property type="molecule type" value="Genomic_DNA"/>
</dbReference>
<gene>
    <name evidence="1" type="ORF">QCN29_15320</name>
</gene>
<dbReference type="RefSeq" id="WP_279928636.1">
    <property type="nucleotide sequence ID" value="NZ_JARWBG010000015.1"/>
</dbReference>
<evidence type="ECO:0000313" key="1">
    <source>
        <dbReference type="EMBL" id="MDH2390135.1"/>
    </source>
</evidence>
<comment type="caution">
    <text evidence="1">The sequence shown here is derived from an EMBL/GenBank/DDBJ whole genome shotgun (WGS) entry which is preliminary data.</text>
</comment>
<sequence>MPPFHRMTLPRTKEARPSAAELNARIRELWADGQLPDDRRREYEALVVEWAAAASRTPAGRAA</sequence>
<organism evidence="1 2">
    <name type="scientific">Streptomyces chengmaiensis</name>
    <dbReference type="NCBI Taxonomy" id="3040919"/>
    <lineage>
        <taxon>Bacteria</taxon>
        <taxon>Bacillati</taxon>
        <taxon>Actinomycetota</taxon>
        <taxon>Actinomycetes</taxon>
        <taxon>Kitasatosporales</taxon>
        <taxon>Streptomycetaceae</taxon>
        <taxon>Streptomyces</taxon>
    </lineage>
</organism>
<evidence type="ECO:0008006" key="3">
    <source>
        <dbReference type="Google" id="ProtNLM"/>
    </source>
</evidence>
<dbReference type="Proteomes" id="UP001223144">
    <property type="component" value="Unassembled WGS sequence"/>
</dbReference>
<accession>A0ABT6HN44</accession>
<evidence type="ECO:0000313" key="2">
    <source>
        <dbReference type="Proteomes" id="UP001223144"/>
    </source>
</evidence>
<protein>
    <recommendedName>
        <fullName evidence="3">DUF2934 domain-containing protein</fullName>
    </recommendedName>
</protein>
<reference evidence="1 2" key="1">
    <citation type="submission" date="2023-04" db="EMBL/GenBank/DDBJ databases">
        <title>Streptomyces chengmaiensis sp. nov. isolated from the stem of mangrove plant in Hainan.</title>
        <authorList>
            <person name="Huang X."/>
            <person name="Zhou S."/>
            <person name="Chu X."/>
            <person name="Xie Y."/>
            <person name="Lin Y."/>
        </authorList>
    </citation>
    <scope>NUCLEOTIDE SEQUENCE [LARGE SCALE GENOMIC DNA]</scope>
    <source>
        <strain evidence="1 2">HNM0663</strain>
    </source>
</reference>
<keyword evidence="2" id="KW-1185">Reference proteome</keyword>
<name>A0ABT6HN44_9ACTN</name>
<proteinExistence type="predicted"/>